<dbReference type="OrthoDB" id="5637at2"/>
<dbReference type="EMBL" id="FNHB01000004">
    <property type="protein sequence ID" value="SDM42012.1"/>
    <property type="molecule type" value="Genomic_DNA"/>
</dbReference>
<organism evidence="3 4">
    <name type="scientific">Dendrosporobacter quercicolus</name>
    <dbReference type="NCBI Taxonomy" id="146817"/>
    <lineage>
        <taxon>Bacteria</taxon>
        <taxon>Bacillati</taxon>
        <taxon>Bacillota</taxon>
        <taxon>Negativicutes</taxon>
        <taxon>Selenomonadales</taxon>
        <taxon>Sporomusaceae</taxon>
        <taxon>Dendrosporobacter</taxon>
    </lineage>
</organism>
<dbReference type="AlphaFoldDB" id="A0A1G9T305"/>
<gene>
    <name evidence="3" type="ORF">SAMN04488502_104196</name>
</gene>
<accession>A0A1G9T305</accession>
<name>A0A1G9T305_9FIRM</name>
<keyword evidence="1" id="KW-0175">Coiled coil</keyword>
<dbReference type="RefSeq" id="WP_092072443.1">
    <property type="nucleotide sequence ID" value="NZ_FNHB01000004.1"/>
</dbReference>
<keyword evidence="4" id="KW-1185">Reference proteome</keyword>
<reference evidence="3 4" key="1">
    <citation type="submission" date="2016-10" db="EMBL/GenBank/DDBJ databases">
        <authorList>
            <person name="de Groot N.N."/>
        </authorList>
    </citation>
    <scope>NUCLEOTIDE SEQUENCE [LARGE SCALE GENOMIC DNA]</scope>
    <source>
        <strain evidence="3 4">DSM 1736</strain>
    </source>
</reference>
<sequence length="243" mass="27775">MRKLVLFFTMALLLAAGWYHVKSVKNKPIYANVLPYEVKIADQALFWPTIQELPDYDVQKRLNNTLQEELDRLAGDAGQMQKTTIRTEYLVHFNTANILSLTITESLFPEQAAHPMAFLKAFTMNARTGQTYQLPDLFKSGSDYKARINGLIQQQMITRGITFIAPYNGLKETGQEFYLSAKAVIVFYQIYEYTPYVYGFLKFEIPYEQLADILKPEFGQAVLSAQINLNKARSELGKSSNIN</sequence>
<evidence type="ECO:0000256" key="1">
    <source>
        <dbReference type="SAM" id="Coils"/>
    </source>
</evidence>
<evidence type="ECO:0000259" key="2">
    <source>
        <dbReference type="Pfam" id="PF11738"/>
    </source>
</evidence>
<feature type="domain" description="DUF3298" evidence="2">
    <location>
        <begin position="136"/>
        <end position="208"/>
    </location>
</feature>
<proteinExistence type="predicted"/>
<dbReference type="InterPro" id="IPR021729">
    <property type="entry name" value="DUF3298"/>
</dbReference>
<dbReference type="Pfam" id="PF11738">
    <property type="entry name" value="DUF3298"/>
    <property type="match status" value="1"/>
</dbReference>
<evidence type="ECO:0000313" key="3">
    <source>
        <dbReference type="EMBL" id="SDM42012.1"/>
    </source>
</evidence>
<dbReference type="Proteomes" id="UP000214880">
    <property type="component" value="Unassembled WGS sequence"/>
</dbReference>
<evidence type="ECO:0000313" key="4">
    <source>
        <dbReference type="Proteomes" id="UP000214880"/>
    </source>
</evidence>
<dbReference type="InterPro" id="IPR037126">
    <property type="entry name" value="PdaC/RsiV-like_sf"/>
</dbReference>
<dbReference type="Gene3D" id="3.90.640.20">
    <property type="entry name" value="Heat-shock cognate protein, ATPase"/>
    <property type="match status" value="1"/>
</dbReference>
<protein>
    <recommendedName>
        <fullName evidence="2">DUF3298 domain-containing protein</fullName>
    </recommendedName>
</protein>
<dbReference type="STRING" id="146817.SAMN04488502_104196"/>
<dbReference type="Gene3D" id="3.30.565.40">
    <property type="entry name" value="Fervidobacterium nodosum Rt17-B1 like"/>
    <property type="match status" value="1"/>
</dbReference>
<feature type="coiled-coil region" evidence="1">
    <location>
        <begin position="56"/>
        <end position="83"/>
    </location>
</feature>